<evidence type="ECO:0000256" key="6">
    <source>
        <dbReference type="ARBA" id="ARBA00022974"/>
    </source>
</evidence>
<dbReference type="Proteomes" id="UP001152799">
    <property type="component" value="Chromosome 7"/>
</dbReference>
<keyword evidence="16" id="KW-1185">Reference proteome</keyword>
<organism evidence="15 16">
    <name type="scientific">Ceutorhynchus assimilis</name>
    <name type="common">cabbage seed weevil</name>
    <dbReference type="NCBI Taxonomy" id="467358"/>
    <lineage>
        <taxon>Eukaryota</taxon>
        <taxon>Metazoa</taxon>
        <taxon>Ecdysozoa</taxon>
        <taxon>Arthropoda</taxon>
        <taxon>Hexapoda</taxon>
        <taxon>Insecta</taxon>
        <taxon>Pterygota</taxon>
        <taxon>Neoptera</taxon>
        <taxon>Endopterygota</taxon>
        <taxon>Coleoptera</taxon>
        <taxon>Polyphaga</taxon>
        <taxon>Cucujiformia</taxon>
        <taxon>Curculionidae</taxon>
        <taxon>Ceutorhynchinae</taxon>
        <taxon>Ceutorhynchus</taxon>
    </lineage>
</organism>
<evidence type="ECO:0008006" key="17">
    <source>
        <dbReference type="Google" id="ProtNLM"/>
    </source>
</evidence>
<dbReference type="AlphaFoldDB" id="A0A9N9MUT7"/>
<evidence type="ECO:0000313" key="16">
    <source>
        <dbReference type="Proteomes" id="UP001152799"/>
    </source>
</evidence>
<comment type="similarity">
    <text evidence="2 11">Belongs to the glypican family.</text>
</comment>
<keyword evidence="5 14" id="KW-0732">Signal</keyword>
<evidence type="ECO:0000313" key="15">
    <source>
        <dbReference type="EMBL" id="CAG9771958.1"/>
    </source>
</evidence>
<dbReference type="GO" id="GO:0090263">
    <property type="term" value="P:positive regulation of canonical Wnt signaling pathway"/>
    <property type="evidence" value="ECO:0007669"/>
    <property type="project" value="TreeGrafter"/>
</dbReference>
<dbReference type="GO" id="GO:0005886">
    <property type="term" value="C:plasma membrane"/>
    <property type="evidence" value="ECO:0007669"/>
    <property type="project" value="UniProtKB-SubCell"/>
</dbReference>
<dbReference type="OrthoDB" id="6380619at2759"/>
<keyword evidence="3" id="KW-1003">Cell membrane</keyword>
<accession>A0A9N9MUT7</accession>
<evidence type="ECO:0000256" key="12">
    <source>
        <dbReference type="RuleBase" id="RU003519"/>
    </source>
</evidence>
<dbReference type="GO" id="GO:0009986">
    <property type="term" value="C:cell surface"/>
    <property type="evidence" value="ECO:0007669"/>
    <property type="project" value="TreeGrafter"/>
</dbReference>
<sequence length="590" mass="65410">MASLPQFSVILVVLLCGAGAKNLDNGKFRRDLDQKMSCDALVPFFHSKNITVPRLNENKGALCNGHCCDRATELLLKDQGKRDFATLLRHNSRSLLGPINRTSAVIQNHVWDLANQSENKTLVLFSQVYQSMSVLSRQPIEILYRDIRNYIKIDLRPAKTPDDIVKSVENFFTDLFPLTYHQQTNHPGDFTVKYKQCLKDNMDVIVPFGDYPKEVATSLSKSLEAARLLLQAFSIGIEVLNTTDSLIIDERSANSAECHAALFKMTYCPKCLGLTKNSRPCSGYCLNVLRGCISKYVAELDSPWNSYVEGVEVLVNAIKRNEAGANVDTAIRNLDGQISSAIMYCMEKIKDIDKRVKMSCKIPEFSPRIESLTSESSTLATAIAKSRQPSSKSFPHFPDAHMSSFLSTITKTKGFYGDLADNLCGDESFAEQKDKKCWNGERVADYSKTVVAVQLDAQKYNPEVKSSPNLQQVDTRVATLVDKLRQVHKVAISSLGPNYSESDYMQRDGVDGSGSGNGPDFEGDDDEFSRGSGSGNGPTETDEEPSVYKVDKTEVRVTQSNTPTVYQASRSCQLAPSTILTLIVLTVMRI</sequence>
<evidence type="ECO:0000256" key="11">
    <source>
        <dbReference type="RuleBase" id="RU003518"/>
    </source>
</evidence>
<dbReference type="EMBL" id="OU892283">
    <property type="protein sequence ID" value="CAG9771958.1"/>
    <property type="molecule type" value="Genomic_DNA"/>
</dbReference>
<dbReference type="GO" id="GO:0005576">
    <property type="term" value="C:extracellular region"/>
    <property type="evidence" value="ECO:0007669"/>
    <property type="project" value="TreeGrafter"/>
</dbReference>
<gene>
    <name evidence="15" type="ORF">CEUTPL_LOCUS12380</name>
</gene>
<comment type="subcellular location">
    <subcellularLocation>
        <location evidence="1 12">Cell membrane</location>
        <topology evidence="1 12">Lipid-anchor</topology>
        <topology evidence="1 12">GPI-anchor</topology>
    </subcellularLocation>
</comment>
<keyword evidence="9 12" id="KW-0357">Heparan sulfate</keyword>
<evidence type="ECO:0000256" key="5">
    <source>
        <dbReference type="ARBA" id="ARBA00022729"/>
    </source>
</evidence>
<name>A0A9N9MUT7_9CUCU</name>
<dbReference type="PANTHER" id="PTHR10822">
    <property type="entry name" value="GLYPICAN"/>
    <property type="match status" value="1"/>
</dbReference>
<evidence type="ECO:0000256" key="14">
    <source>
        <dbReference type="SAM" id="SignalP"/>
    </source>
</evidence>
<dbReference type="Pfam" id="PF01153">
    <property type="entry name" value="Glypican"/>
    <property type="match status" value="1"/>
</dbReference>
<comment type="function">
    <text evidence="12">Cell surface proteoglycan.</text>
</comment>
<feature type="chain" id="PRO_5040406492" description="Division abnormally delayed protein" evidence="14">
    <location>
        <begin position="21"/>
        <end position="590"/>
    </location>
</feature>
<evidence type="ECO:0000256" key="13">
    <source>
        <dbReference type="SAM" id="MobiDB-lite"/>
    </source>
</evidence>
<keyword evidence="8" id="KW-0325">Glycoprotein</keyword>
<dbReference type="InterPro" id="IPR001863">
    <property type="entry name" value="Glypican"/>
</dbReference>
<reference evidence="15" key="1">
    <citation type="submission" date="2022-01" db="EMBL/GenBank/DDBJ databases">
        <authorList>
            <person name="King R."/>
        </authorList>
    </citation>
    <scope>NUCLEOTIDE SEQUENCE</scope>
</reference>
<keyword evidence="4 12" id="KW-0336">GPI-anchor</keyword>
<dbReference type="GO" id="GO:0016477">
    <property type="term" value="P:cell migration"/>
    <property type="evidence" value="ECO:0007669"/>
    <property type="project" value="TreeGrafter"/>
</dbReference>
<evidence type="ECO:0000256" key="3">
    <source>
        <dbReference type="ARBA" id="ARBA00022475"/>
    </source>
</evidence>
<feature type="region of interest" description="Disordered" evidence="13">
    <location>
        <begin position="501"/>
        <end position="551"/>
    </location>
</feature>
<evidence type="ECO:0000256" key="2">
    <source>
        <dbReference type="ARBA" id="ARBA00010260"/>
    </source>
</evidence>
<dbReference type="PANTHER" id="PTHR10822:SF29">
    <property type="entry name" value="DIVISION ABNORMALLY DELAYED PROTEIN"/>
    <property type="match status" value="1"/>
</dbReference>
<keyword evidence="10 12" id="KW-0449">Lipoprotein</keyword>
<evidence type="ECO:0000256" key="10">
    <source>
        <dbReference type="ARBA" id="ARBA00023288"/>
    </source>
</evidence>
<evidence type="ECO:0000256" key="8">
    <source>
        <dbReference type="ARBA" id="ARBA00023180"/>
    </source>
</evidence>
<keyword evidence="7 12" id="KW-0472">Membrane</keyword>
<evidence type="ECO:0000256" key="1">
    <source>
        <dbReference type="ARBA" id="ARBA00004609"/>
    </source>
</evidence>
<keyword evidence="6 12" id="KW-0654">Proteoglycan</keyword>
<evidence type="ECO:0000256" key="7">
    <source>
        <dbReference type="ARBA" id="ARBA00023136"/>
    </source>
</evidence>
<feature type="signal peptide" evidence="14">
    <location>
        <begin position="1"/>
        <end position="20"/>
    </location>
</feature>
<proteinExistence type="inferred from homology"/>
<evidence type="ECO:0000256" key="9">
    <source>
        <dbReference type="ARBA" id="ARBA00023207"/>
    </source>
</evidence>
<dbReference type="GO" id="GO:1905475">
    <property type="term" value="P:regulation of protein localization to membrane"/>
    <property type="evidence" value="ECO:0007669"/>
    <property type="project" value="TreeGrafter"/>
</dbReference>
<evidence type="ECO:0000256" key="4">
    <source>
        <dbReference type="ARBA" id="ARBA00022622"/>
    </source>
</evidence>
<dbReference type="GO" id="GO:0098552">
    <property type="term" value="C:side of membrane"/>
    <property type="evidence" value="ECO:0007669"/>
    <property type="project" value="UniProtKB-KW"/>
</dbReference>
<protein>
    <recommendedName>
        <fullName evidence="17">Division abnormally delayed protein</fullName>
    </recommendedName>
</protein>